<feature type="domain" description="Peptidase M1 membrane alanine aminopeptidase" evidence="12">
    <location>
        <begin position="292"/>
        <end position="509"/>
    </location>
</feature>
<evidence type="ECO:0000259" key="13">
    <source>
        <dbReference type="Pfam" id="PF11838"/>
    </source>
</evidence>
<sequence length="941" mass="105286">MLSKCSKAILSPTILRFAHTAPLKSTIPNAIRHCSYRRNTMCRIHAGAEMGGGVAVPARELLPTNVVPRHYTVILEPDFKTLTFRGSVVVDLDVAEDSNSISLHTLELDIHSAKVTSAGKTVSASPTISHDESTQTTKFAFENTLTKGTKAQLEISFTGQLNDKMAGFYRSTYRKADGTEGIMAVSQMEPTDARRAFPCFDEPSLKAEFTVTLIADKNLTCLSNMDVASETEVQSEITKGARKAVTFNKSPLMPTYLIAFVVSELNYIETKDFRVPIRVYAPPSCDIEHGRFSLNLAAKTLAFYEKVFGIEFPLPKMDQIAIPDFAQGAMENWGLVTYRVVDLLLDQEVSGAATKERVAEVVQHELAHQWFGNLVTMDWWDGLWLNEGFATWASWYSCNIFYPEWKVWQTYVTDNLQRALGLDSLRSSHPIEVPVKRADEINQIFDAISYSKGSCVLRMISTYLGEDVFLEGVRRYLKKHAYGNTQTGDLWSSLSDASGKKVDEVMEIWTKNVGFPVVTVTEKSNNEIHLKQNRFLRTADTRPEEDQVLYPIFLGLRSRDGVDERLTLDKREDTFKIPSGDFFKLNANHTGIFRTSYSPERLAKLGEAAKQGLLPVEDRAGMIADAGALATSGYQKTSGVLSLLKGFGSESEFVVWNELLSRIASVQAAWLFEDKAVRDGLEAFQKDLSSPKAHQLGWQFTENDGHVEQQFKAMLFGNAGMCGDQEIVNAAKEMFAKYMDGDKSAISPNIRGSVFGMAVKYGGKKEFEAILNFYRTSSNSDERNTALRCLGRSDDPDLIQRTLDMLFNGEVKDQDIYMPAAGLRSHPAGIEALFEYMTKNWDRLLQRFPPSLSMLGSLVTIFTSVFTTREQLARVEKFFEGKSTNGFDQSLAQSLDGIRSKISWVERDRADVAAWLKENGYELSNSKVREATAARCSECRL</sequence>
<evidence type="ECO:0000259" key="14">
    <source>
        <dbReference type="Pfam" id="PF17900"/>
    </source>
</evidence>
<evidence type="ECO:0000256" key="9">
    <source>
        <dbReference type="PIRSR" id="PIRSR634016-3"/>
    </source>
</evidence>
<dbReference type="Gene3D" id="1.10.390.10">
    <property type="entry name" value="Neutral Protease Domain 2"/>
    <property type="match status" value="1"/>
</dbReference>
<dbReference type="GO" id="GO:0070006">
    <property type="term" value="F:metalloaminopeptidase activity"/>
    <property type="evidence" value="ECO:0007669"/>
    <property type="project" value="TreeGrafter"/>
</dbReference>
<evidence type="ECO:0000256" key="6">
    <source>
        <dbReference type="ARBA" id="ARBA00022833"/>
    </source>
</evidence>
<keyword evidence="7 11" id="KW-0482">Metalloprotease</keyword>
<keyword evidence="3 11" id="KW-0645">Protease</keyword>
<feature type="domain" description="Aminopeptidase N-like N-terminal" evidence="14">
    <location>
        <begin position="67"/>
        <end position="257"/>
    </location>
</feature>
<evidence type="ECO:0000256" key="8">
    <source>
        <dbReference type="PIRSR" id="PIRSR634016-1"/>
    </source>
</evidence>
<dbReference type="GO" id="GO:0006508">
    <property type="term" value="P:proteolysis"/>
    <property type="evidence" value="ECO:0007669"/>
    <property type="project" value="UniProtKB-KW"/>
</dbReference>
<keyword evidence="6 9" id="KW-0862">Zinc</keyword>
<dbReference type="PANTHER" id="PTHR11533:SF174">
    <property type="entry name" value="PUROMYCIN-SENSITIVE AMINOPEPTIDASE-RELATED"/>
    <property type="match status" value="1"/>
</dbReference>
<keyword evidence="4 9" id="KW-0479">Metal-binding</keyword>
<dbReference type="PRINTS" id="PR00756">
    <property type="entry name" value="ALADIPTASE"/>
</dbReference>
<dbReference type="InterPro" id="IPR045357">
    <property type="entry name" value="Aminopeptidase_N-like_N"/>
</dbReference>
<reference evidence="15" key="1">
    <citation type="journal article" date="2023" name="Mol. Plant Microbe Interact.">
        <title>Elucidating the Obligate Nature and Biological Capacity of an Invasive Fungal Corn Pathogen.</title>
        <authorList>
            <person name="MacCready J.S."/>
            <person name="Roggenkamp E.M."/>
            <person name="Gdanetz K."/>
            <person name="Chilvers M.I."/>
        </authorList>
    </citation>
    <scope>NUCLEOTIDE SEQUENCE</scope>
    <source>
        <strain evidence="15">PM02</strain>
    </source>
</reference>
<comment type="similarity">
    <text evidence="1 11">Belongs to the peptidase M1 family.</text>
</comment>
<keyword evidence="16" id="KW-1185">Reference proteome</keyword>
<keyword evidence="2 11" id="KW-0031">Aminopeptidase</keyword>
<dbReference type="CDD" id="cd09601">
    <property type="entry name" value="M1_APN-Q_like"/>
    <property type="match status" value="1"/>
</dbReference>
<dbReference type="Proteomes" id="UP001217918">
    <property type="component" value="Unassembled WGS sequence"/>
</dbReference>
<evidence type="ECO:0000313" key="15">
    <source>
        <dbReference type="EMBL" id="KAK2066478.1"/>
    </source>
</evidence>
<comment type="caution">
    <text evidence="15">The sequence shown here is derived from an EMBL/GenBank/DDBJ whole genome shotgun (WGS) entry which is preliminary data.</text>
</comment>
<accession>A0AAD9HVP2</accession>
<evidence type="ECO:0000256" key="5">
    <source>
        <dbReference type="ARBA" id="ARBA00022801"/>
    </source>
</evidence>
<dbReference type="GO" id="GO:0043171">
    <property type="term" value="P:peptide catabolic process"/>
    <property type="evidence" value="ECO:0007669"/>
    <property type="project" value="TreeGrafter"/>
</dbReference>
<evidence type="ECO:0000256" key="4">
    <source>
        <dbReference type="ARBA" id="ARBA00022723"/>
    </source>
</evidence>
<evidence type="ECO:0000256" key="7">
    <source>
        <dbReference type="ARBA" id="ARBA00023049"/>
    </source>
</evidence>
<dbReference type="FunFam" id="2.60.40.1730:FF:000002">
    <property type="entry name" value="Aminopeptidase"/>
    <property type="match status" value="1"/>
</dbReference>
<dbReference type="Gene3D" id="2.60.40.1910">
    <property type="match status" value="1"/>
</dbReference>
<dbReference type="InterPro" id="IPR027268">
    <property type="entry name" value="Peptidase_M4/M1_CTD_sf"/>
</dbReference>
<dbReference type="GO" id="GO:0042277">
    <property type="term" value="F:peptide binding"/>
    <property type="evidence" value="ECO:0007669"/>
    <property type="project" value="TreeGrafter"/>
</dbReference>
<dbReference type="FunFam" id="1.10.390.10:FF:000001">
    <property type="entry name" value="Aminopeptidase"/>
    <property type="match status" value="1"/>
</dbReference>
<name>A0AAD9HVP2_9PEZI</name>
<dbReference type="InterPro" id="IPR034016">
    <property type="entry name" value="M1_APN-typ"/>
</dbReference>
<evidence type="ECO:0000256" key="11">
    <source>
        <dbReference type="RuleBase" id="RU364040"/>
    </source>
</evidence>
<dbReference type="SUPFAM" id="SSF55486">
    <property type="entry name" value="Metalloproteases ('zincins'), catalytic domain"/>
    <property type="match status" value="1"/>
</dbReference>
<dbReference type="Pfam" id="PF01433">
    <property type="entry name" value="Peptidase_M1"/>
    <property type="match status" value="1"/>
</dbReference>
<feature type="binding site" evidence="9">
    <location>
        <position position="368"/>
    </location>
    <ligand>
        <name>Zn(2+)</name>
        <dbReference type="ChEBI" id="CHEBI:29105"/>
        <note>catalytic</note>
    </ligand>
</feature>
<dbReference type="Gene3D" id="2.60.40.1730">
    <property type="entry name" value="tricorn interacting facor f3 domain"/>
    <property type="match status" value="1"/>
</dbReference>
<keyword evidence="5 11" id="KW-0378">Hydrolase</keyword>
<dbReference type="InterPro" id="IPR024571">
    <property type="entry name" value="ERAP1-like_C_dom"/>
</dbReference>
<dbReference type="GO" id="GO:0008270">
    <property type="term" value="F:zinc ion binding"/>
    <property type="evidence" value="ECO:0007669"/>
    <property type="project" value="UniProtKB-UniRule"/>
</dbReference>
<dbReference type="InterPro" id="IPR014782">
    <property type="entry name" value="Peptidase_M1_dom"/>
</dbReference>
<dbReference type="Pfam" id="PF17900">
    <property type="entry name" value="Peptidase_M1_N"/>
    <property type="match status" value="1"/>
</dbReference>
<evidence type="ECO:0000256" key="3">
    <source>
        <dbReference type="ARBA" id="ARBA00022670"/>
    </source>
</evidence>
<evidence type="ECO:0000313" key="16">
    <source>
        <dbReference type="Proteomes" id="UP001217918"/>
    </source>
</evidence>
<feature type="site" description="Transition state stabilizer" evidence="10">
    <location>
        <position position="450"/>
    </location>
</feature>
<dbReference type="EMBL" id="JAQQPM010000001">
    <property type="protein sequence ID" value="KAK2066478.1"/>
    <property type="molecule type" value="Genomic_DNA"/>
</dbReference>
<feature type="active site" description="Proton acceptor" evidence="8">
    <location>
        <position position="365"/>
    </location>
</feature>
<dbReference type="GO" id="GO:0005737">
    <property type="term" value="C:cytoplasm"/>
    <property type="evidence" value="ECO:0007669"/>
    <property type="project" value="TreeGrafter"/>
</dbReference>
<feature type="binding site" evidence="9">
    <location>
        <position position="387"/>
    </location>
    <ligand>
        <name>Zn(2+)</name>
        <dbReference type="ChEBI" id="CHEBI:29105"/>
        <note>catalytic</note>
    </ligand>
</feature>
<comment type="cofactor">
    <cofactor evidence="9 11">
        <name>Zn(2+)</name>
        <dbReference type="ChEBI" id="CHEBI:29105"/>
    </cofactor>
    <text evidence="9 11">Binds 1 zinc ion per subunit.</text>
</comment>
<dbReference type="FunFam" id="2.60.40.1910:FF:000004">
    <property type="entry name" value="Aminopeptidase"/>
    <property type="match status" value="1"/>
</dbReference>
<evidence type="ECO:0000256" key="10">
    <source>
        <dbReference type="PIRSR" id="PIRSR634016-4"/>
    </source>
</evidence>
<organism evidence="15 16">
    <name type="scientific">Phyllachora maydis</name>
    <dbReference type="NCBI Taxonomy" id="1825666"/>
    <lineage>
        <taxon>Eukaryota</taxon>
        <taxon>Fungi</taxon>
        <taxon>Dikarya</taxon>
        <taxon>Ascomycota</taxon>
        <taxon>Pezizomycotina</taxon>
        <taxon>Sordariomycetes</taxon>
        <taxon>Sordariomycetidae</taxon>
        <taxon>Phyllachorales</taxon>
        <taxon>Phyllachoraceae</taxon>
        <taxon>Phyllachora</taxon>
    </lineage>
</organism>
<proteinExistence type="inferred from homology"/>
<dbReference type="SUPFAM" id="SSF63737">
    <property type="entry name" value="Leukotriene A4 hydrolase N-terminal domain"/>
    <property type="match status" value="1"/>
</dbReference>
<evidence type="ECO:0000256" key="2">
    <source>
        <dbReference type="ARBA" id="ARBA00022438"/>
    </source>
</evidence>
<dbReference type="Gene3D" id="1.25.50.20">
    <property type="match status" value="1"/>
</dbReference>
<dbReference type="FunFam" id="1.25.50.20:FF:000002">
    <property type="entry name" value="Aminopeptidase"/>
    <property type="match status" value="1"/>
</dbReference>
<dbReference type="InterPro" id="IPR042097">
    <property type="entry name" value="Aminopeptidase_N-like_N_sf"/>
</dbReference>
<protein>
    <recommendedName>
        <fullName evidence="11">Aminopeptidase</fullName>
        <ecNumber evidence="11">3.4.11.-</ecNumber>
    </recommendedName>
</protein>
<evidence type="ECO:0000259" key="12">
    <source>
        <dbReference type="Pfam" id="PF01433"/>
    </source>
</evidence>
<dbReference type="PANTHER" id="PTHR11533">
    <property type="entry name" value="PROTEASE M1 ZINC METALLOPROTEASE"/>
    <property type="match status" value="1"/>
</dbReference>
<dbReference type="InterPro" id="IPR001930">
    <property type="entry name" value="Peptidase_M1"/>
</dbReference>
<dbReference type="GO" id="GO:0016020">
    <property type="term" value="C:membrane"/>
    <property type="evidence" value="ECO:0007669"/>
    <property type="project" value="TreeGrafter"/>
</dbReference>
<dbReference type="Pfam" id="PF11838">
    <property type="entry name" value="ERAP1_C"/>
    <property type="match status" value="1"/>
</dbReference>
<gene>
    <name evidence="15" type="ORF">P8C59_000293</name>
</gene>
<feature type="binding site" evidence="9">
    <location>
        <position position="364"/>
    </location>
    <ligand>
        <name>Zn(2+)</name>
        <dbReference type="ChEBI" id="CHEBI:29105"/>
        <note>catalytic</note>
    </ligand>
</feature>
<dbReference type="InterPro" id="IPR050344">
    <property type="entry name" value="Peptidase_M1_aminopeptidases"/>
</dbReference>
<dbReference type="AlphaFoldDB" id="A0AAD9HVP2"/>
<dbReference type="EC" id="3.4.11.-" evidence="11"/>
<feature type="domain" description="ERAP1-like C-terminal" evidence="13">
    <location>
        <begin position="582"/>
        <end position="899"/>
    </location>
</feature>
<evidence type="ECO:0000256" key="1">
    <source>
        <dbReference type="ARBA" id="ARBA00010136"/>
    </source>
</evidence>